<name>A0A7W9EFL1_9SPHN</name>
<comment type="caution">
    <text evidence="2">The sequence shown here is derived from an EMBL/GenBank/DDBJ whole genome shotgun (WGS) entry which is preliminary data.</text>
</comment>
<dbReference type="PROSITE" id="PS51257">
    <property type="entry name" value="PROKAR_LIPOPROTEIN"/>
    <property type="match status" value="1"/>
</dbReference>
<evidence type="ECO:0000256" key="1">
    <source>
        <dbReference type="SAM" id="SignalP"/>
    </source>
</evidence>
<evidence type="ECO:0000313" key="2">
    <source>
        <dbReference type="EMBL" id="MBB5686135.1"/>
    </source>
</evidence>
<evidence type="ECO:0000313" key="3">
    <source>
        <dbReference type="Proteomes" id="UP000549617"/>
    </source>
</evidence>
<accession>A0A7W9EFL1</accession>
<keyword evidence="3" id="KW-1185">Reference proteome</keyword>
<organism evidence="2 3">
    <name type="scientific">Sphingobium boeckii</name>
    <dbReference type="NCBI Taxonomy" id="1082345"/>
    <lineage>
        <taxon>Bacteria</taxon>
        <taxon>Pseudomonadati</taxon>
        <taxon>Pseudomonadota</taxon>
        <taxon>Alphaproteobacteria</taxon>
        <taxon>Sphingomonadales</taxon>
        <taxon>Sphingomonadaceae</taxon>
        <taxon>Sphingobium</taxon>
    </lineage>
</organism>
<reference evidence="2 3" key="1">
    <citation type="submission" date="2020-08" db="EMBL/GenBank/DDBJ databases">
        <title>Genomic Encyclopedia of Type Strains, Phase IV (KMG-IV): sequencing the most valuable type-strain genomes for metagenomic binning, comparative biology and taxonomic classification.</title>
        <authorList>
            <person name="Goeker M."/>
        </authorList>
    </citation>
    <scope>NUCLEOTIDE SEQUENCE [LARGE SCALE GENOMIC DNA]</scope>
    <source>
        <strain evidence="2 3">DSM 25079</strain>
    </source>
</reference>
<protein>
    <recommendedName>
        <fullName evidence="4">Lipoprotein</fullName>
    </recommendedName>
</protein>
<sequence>MRFPALSLFASLMLLSACGGGDDANKASEKAIDTSALRVPLAEKLNEPAALQSAFALAFETPAIMIKDERYTFAPAGLYRVKEGLVLFSEGSGPDCHACSGLLAVHYLTETPEGMKVTKGWTDAIPGSEYGAPPQWTVRTDLMSAPVVQTVSNGMGQGITCSIARLTELLPDGPKLRADLVPLAYSDEGAIVDDTKPNTVDAAIAPADRDRDFVVKYKGSVTRDVIWSRQGEAFVAGKDAQGIPQC</sequence>
<dbReference type="Proteomes" id="UP000549617">
    <property type="component" value="Unassembled WGS sequence"/>
</dbReference>
<dbReference type="RefSeq" id="WP_184018203.1">
    <property type="nucleotide sequence ID" value="NZ_JACIJC010000003.1"/>
</dbReference>
<keyword evidence="1" id="KW-0732">Signal</keyword>
<evidence type="ECO:0008006" key="4">
    <source>
        <dbReference type="Google" id="ProtNLM"/>
    </source>
</evidence>
<gene>
    <name evidence="2" type="ORF">FHS49_002151</name>
</gene>
<feature type="signal peptide" evidence="1">
    <location>
        <begin position="1"/>
        <end position="19"/>
    </location>
</feature>
<proteinExistence type="predicted"/>
<dbReference type="EMBL" id="JACIJC010000003">
    <property type="protein sequence ID" value="MBB5686135.1"/>
    <property type="molecule type" value="Genomic_DNA"/>
</dbReference>
<feature type="chain" id="PRO_5030728495" description="Lipoprotein" evidence="1">
    <location>
        <begin position="20"/>
        <end position="246"/>
    </location>
</feature>
<dbReference type="AlphaFoldDB" id="A0A7W9EFL1"/>